<name>A0A8S5VA47_9CAUD</name>
<reference evidence="2" key="1">
    <citation type="journal article" date="2021" name="Proc. Natl. Acad. Sci. U.S.A.">
        <title>A Catalog of Tens of Thousands of Viruses from Human Metagenomes Reveals Hidden Associations with Chronic Diseases.</title>
        <authorList>
            <person name="Tisza M.J."/>
            <person name="Buck C.B."/>
        </authorList>
    </citation>
    <scope>NUCLEOTIDE SEQUENCE</scope>
    <source>
        <strain evidence="2">CthGz5</strain>
    </source>
</reference>
<organism evidence="2">
    <name type="scientific">Siphoviridae sp. cthGz5</name>
    <dbReference type="NCBI Taxonomy" id="2825613"/>
    <lineage>
        <taxon>Viruses</taxon>
        <taxon>Duplodnaviria</taxon>
        <taxon>Heunggongvirae</taxon>
        <taxon>Uroviricota</taxon>
        <taxon>Caudoviricetes</taxon>
    </lineage>
</organism>
<dbReference type="GO" id="GO:0005198">
    <property type="term" value="F:structural molecule activity"/>
    <property type="evidence" value="ECO:0007669"/>
    <property type="project" value="InterPro"/>
</dbReference>
<proteinExistence type="predicted"/>
<dbReference type="InterPro" id="IPR009319">
    <property type="entry name" value="Phage_A118_VSP1"/>
</dbReference>
<dbReference type="EMBL" id="BK016232">
    <property type="protein sequence ID" value="DAG03597.1"/>
    <property type="molecule type" value="Genomic_DNA"/>
</dbReference>
<feature type="domain" description="DUF6883" evidence="1">
    <location>
        <begin position="376"/>
        <end position="476"/>
    </location>
</feature>
<dbReference type="InterPro" id="IPR049250">
    <property type="entry name" value="DUF6883"/>
</dbReference>
<accession>A0A8S5VA47</accession>
<evidence type="ECO:0000313" key="2">
    <source>
        <dbReference type="EMBL" id="DAG03597.1"/>
    </source>
</evidence>
<dbReference type="Pfam" id="PF21814">
    <property type="entry name" value="DUF6883"/>
    <property type="match status" value="1"/>
</dbReference>
<sequence length="479" mass="54947">MADVVRRIKEAGKITSMADWQLNRMLMLGKSTSDLEKIIASAVGYNAKEVERLYEEVIANEYTIYKPQYERITSNFIPYKENYQLQQAVKAITAQTEKELSGITRSLGFMIGKGKPIYTPLSEIYNGYLDQAMIGLTSGMYDYNTLIRRVCKELTDSGLRTVDYASGWHNRVDVAARRAVLTGASQLSGKIMDMNAESLGVEKFEVSWHAGARPDHAAWQGKVYTKKQLESICGLGSGGGLLGWNCRHEYYPFFEGSERTYTDKWLEEQNAREARKKAFRGKEYNAYEATQKQRRMETNMRAQREEVQLLEEGGADSEDITIEQCKYQAQLDEYKAFCDYFGFLEQRERIYYDLNGRISPSQATYKEWKIAEVNKNIVTIDNRKISEFCLKPGAKHAAEFFSVGYTNSISDQKRLRRNLLGQYDRSKIETTEVLPEGGQQYTIPMMLGVGRKKRTFRTVWRIDKSGAMPRFITAYRIGG</sequence>
<protein>
    <submittedName>
        <fullName evidence="2">Minor capsid protein</fullName>
    </submittedName>
</protein>
<dbReference type="Pfam" id="PF06152">
    <property type="entry name" value="Phage_min_cap2"/>
    <property type="match status" value="1"/>
</dbReference>
<evidence type="ECO:0000259" key="1">
    <source>
        <dbReference type="Pfam" id="PF21814"/>
    </source>
</evidence>